<keyword evidence="5" id="KW-1185">Reference proteome</keyword>
<dbReference type="AlphaFoldDB" id="A0A1A6HKT1"/>
<dbReference type="OrthoDB" id="2129069at2759"/>
<dbReference type="EMBL" id="LZPO01027463">
    <property type="protein sequence ID" value="OBS78282.1"/>
    <property type="molecule type" value="Genomic_DNA"/>
</dbReference>
<dbReference type="STRING" id="56216.A0A1A6HKT1"/>
<organism evidence="4 5">
    <name type="scientific">Neotoma lepida</name>
    <name type="common">Desert woodrat</name>
    <dbReference type="NCBI Taxonomy" id="56216"/>
    <lineage>
        <taxon>Eukaryota</taxon>
        <taxon>Metazoa</taxon>
        <taxon>Chordata</taxon>
        <taxon>Craniata</taxon>
        <taxon>Vertebrata</taxon>
        <taxon>Euteleostomi</taxon>
        <taxon>Mammalia</taxon>
        <taxon>Eutheria</taxon>
        <taxon>Euarchontoglires</taxon>
        <taxon>Glires</taxon>
        <taxon>Rodentia</taxon>
        <taxon>Myomorpha</taxon>
        <taxon>Muroidea</taxon>
        <taxon>Cricetidae</taxon>
        <taxon>Neotominae</taxon>
        <taxon>Neotoma</taxon>
    </lineage>
</organism>
<keyword evidence="3" id="KW-0175">Coiled coil</keyword>
<dbReference type="PANTHER" id="PTHR12499">
    <property type="entry name" value="OPTIC ATROPHY 3 PROTEIN OPA3"/>
    <property type="match status" value="1"/>
</dbReference>
<dbReference type="GO" id="GO:0019216">
    <property type="term" value="P:regulation of lipid metabolic process"/>
    <property type="evidence" value="ECO:0007669"/>
    <property type="project" value="TreeGrafter"/>
</dbReference>
<gene>
    <name evidence="4" type="ORF">A6R68_19329</name>
</gene>
<dbReference type="PANTHER" id="PTHR12499:SF0">
    <property type="entry name" value="OPTIC ATROPHY 3 PROTEIN"/>
    <property type="match status" value="1"/>
</dbReference>
<name>A0A1A6HKT1_NEOLE</name>
<reference evidence="4 5" key="1">
    <citation type="submission" date="2016-06" db="EMBL/GenBank/DDBJ databases">
        <title>The Draft Genome Sequence and Annotation of the Desert Woodrat Neotoma lepida.</title>
        <authorList>
            <person name="Campbell M."/>
            <person name="Oakeson K.F."/>
            <person name="Yandell M."/>
            <person name="Halpert J.R."/>
            <person name="Dearing D."/>
        </authorList>
    </citation>
    <scope>NUCLEOTIDE SEQUENCE [LARGE SCALE GENOMIC DNA]</scope>
    <source>
        <strain evidence="4">417</strain>
        <tissue evidence="4">Liver</tissue>
    </source>
</reference>
<comment type="similarity">
    <text evidence="2">Belongs to the OPA3 family.</text>
</comment>
<evidence type="ECO:0000256" key="3">
    <source>
        <dbReference type="ARBA" id="ARBA00023054"/>
    </source>
</evidence>
<comment type="function">
    <text evidence="1">May play some role in mitochondrial processes.</text>
</comment>
<evidence type="ECO:0000313" key="4">
    <source>
        <dbReference type="EMBL" id="OBS78282.1"/>
    </source>
</evidence>
<evidence type="ECO:0000256" key="2">
    <source>
        <dbReference type="ARBA" id="ARBA00007584"/>
    </source>
</evidence>
<evidence type="ECO:0000313" key="5">
    <source>
        <dbReference type="Proteomes" id="UP000092124"/>
    </source>
</evidence>
<protein>
    <submittedName>
        <fullName evidence="4">Uncharacterized protein</fullName>
    </submittedName>
</protein>
<dbReference type="GO" id="GO:0005739">
    <property type="term" value="C:mitochondrion"/>
    <property type="evidence" value="ECO:0007669"/>
    <property type="project" value="TreeGrafter"/>
</dbReference>
<sequence length="97" mass="11283">VSKQLANCIKEVTHCCNEFFKTYICLSSAHLYHQVEMQTKMYITGFWGTAIKPLDQKVVADLGAEATIFIMGRDCLFLEYYRHQMQQQNREEGQQLA</sequence>
<dbReference type="InterPro" id="IPR010754">
    <property type="entry name" value="OPA3-like"/>
</dbReference>
<comment type="caution">
    <text evidence="4">The sequence shown here is derived from an EMBL/GenBank/DDBJ whole genome shotgun (WGS) entry which is preliminary data.</text>
</comment>
<proteinExistence type="inferred from homology"/>
<evidence type="ECO:0000256" key="1">
    <source>
        <dbReference type="ARBA" id="ARBA00003027"/>
    </source>
</evidence>
<accession>A0A1A6HKT1</accession>
<dbReference type="Pfam" id="PF07047">
    <property type="entry name" value="OPA3"/>
    <property type="match status" value="1"/>
</dbReference>
<feature type="non-terminal residue" evidence="4">
    <location>
        <position position="1"/>
    </location>
</feature>
<dbReference type="Proteomes" id="UP000092124">
    <property type="component" value="Unassembled WGS sequence"/>
</dbReference>